<dbReference type="Proteomes" id="UP000033483">
    <property type="component" value="Unassembled WGS sequence"/>
</dbReference>
<evidence type="ECO:0000313" key="1">
    <source>
        <dbReference type="EMBL" id="KKA28932.1"/>
    </source>
</evidence>
<comment type="caution">
    <text evidence="1">The sequence shown here is derived from an EMBL/GenBank/DDBJ whole genome shotgun (WGS) entry which is preliminary data.</text>
</comment>
<reference evidence="1 2" key="1">
    <citation type="submission" date="2015-03" db="EMBL/GenBank/DDBJ databases">
        <authorList>
            <person name="Radwan O."/>
            <person name="Al-Naeli F.A."/>
            <person name="Rendon G.A."/>
            <person name="Fields C."/>
        </authorList>
    </citation>
    <scope>NUCLEOTIDE SEQUENCE [LARGE SCALE GENOMIC DNA]</scope>
    <source>
        <strain evidence="1">CR-DP1</strain>
    </source>
</reference>
<protein>
    <submittedName>
        <fullName evidence="1">Uncharacterized protein</fullName>
    </submittedName>
</protein>
<dbReference type="EMBL" id="LAEV01001090">
    <property type="protein sequence ID" value="KKA28932.1"/>
    <property type="molecule type" value="Genomic_DNA"/>
</dbReference>
<evidence type="ECO:0000313" key="2">
    <source>
        <dbReference type="Proteomes" id="UP000033483"/>
    </source>
</evidence>
<gene>
    <name evidence="1" type="ORF">TD95_004426</name>
</gene>
<keyword evidence="2" id="KW-1185">Reference proteome</keyword>
<name>A0A0F4ZEJ5_9PEZI</name>
<organism evidence="1 2">
    <name type="scientific">Thielaviopsis punctulata</name>
    <dbReference type="NCBI Taxonomy" id="72032"/>
    <lineage>
        <taxon>Eukaryota</taxon>
        <taxon>Fungi</taxon>
        <taxon>Dikarya</taxon>
        <taxon>Ascomycota</taxon>
        <taxon>Pezizomycotina</taxon>
        <taxon>Sordariomycetes</taxon>
        <taxon>Hypocreomycetidae</taxon>
        <taxon>Microascales</taxon>
        <taxon>Ceratocystidaceae</taxon>
        <taxon>Thielaviopsis</taxon>
    </lineage>
</organism>
<proteinExistence type="predicted"/>
<sequence>MAPLTDTRHPRAVTSLNFSVTIAEPEKLNATEKYPVQTVVYLRATVFCQNLHTVLKSIVNVC</sequence>
<dbReference type="AlphaFoldDB" id="A0A0F4ZEJ5"/>
<accession>A0A0F4ZEJ5</accession>